<accession>G0WHL8</accession>
<evidence type="ECO:0000259" key="2">
    <source>
        <dbReference type="PROSITE" id="PS51925"/>
    </source>
</evidence>
<dbReference type="SMART" id="SM00151">
    <property type="entry name" value="SWIB"/>
    <property type="match status" value="1"/>
</dbReference>
<dbReference type="InterPro" id="IPR003121">
    <property type="entry name" value="SWIB_MDM2_domain"/>
</dbReference>
<feature type="compositionally biased region" description="Low complexity" evidence="1">
    <location>
        <begin position="77"/>
        <end position="87"/>
    </location>
</feature>
<dbReference type="RefSeq" id="XP_003672522.1">
    <property type="nucleotide sequence ID" value="XM_003672474.1"/>
</dbReference>
<dbReference type="eggNOG" id="KOG1946">
    <property type="taxonomic scope" value="Eukaryota"/>
</dbReference>
<dbReference type="Gene3D" id="1.10.245.10">
    <property type="entry name" value="SWIB/MDM2 domain"/>
    <property type="match status" value="1"/>
</dbReference>
<feature type="region of interest" description="Disordered" evidence="1">
    <location>
        <begin position="77"/>
        <end position="174"/>
    </location>
</feature>
<dbReference type="OMA" id="KVWQYIR"/>
<dbReference type="KEGG" id="ndi:NDAI_0K00880"/>
<dbReference type="AlphaFoldDB" id="G0WHL8"/>
<feature type="domain" description="DM2" evidence="2">
    <location>
        <begin position="178"/>
        <end position="255"/>
    </location>
</feature>
<dbReference type="InterPro" id="IPR019835">
    <property type="entry name" value="SWIB_domain"/>
</dbReference>
<evidence type="ECO:0000313" key="4">
    <source>
        <dbReference type="EMBL" id="CCD27279.1"/>
    </source>
</evidence>
<dbReference type="OrthoDB" id="10251073at2759"/>
<dbReference type="PANTHER" id="PTHR13844">
    <property type="entry name" value="SWI/SNF-RELATED MATRIX-ASSOCIATED ACTIN-DEPENDENT REGULATOR OF CHROMATIN SUBFAMILY D"/>
    <property type="match status" value="1"/>
</dbReference>
<dbReference type="SUPFAM" id="SSF47592">
    <property type="entry name" value="SWIB/MDM2 domain"/>
    <property type="match status" value="1"/>
</dbReference>
<organism evidence="4 5">
    <name type="scientific">Naumovozyma dairenensis (strain ATCC 10597 / BCRC 20456 / CBS 421 / NBRC 0211 / NRRL Y-12639)</name>
    <name type="common">Saccharomyces dairenensis</name>
    <dbReference type="NCBI Taxonomy" id="1071378"/>
    <lineage>
        <taxon>Eukaryota</taxon>
        <taxon>Fungi</taxon>
        <taxon>Dikarya</taxon>
        <taxon>Ascomycota</taxon>
        <taxon>Saccharomycotina</taxon>
        <taxon>Saccharomycetes</taxon>
        <taxon>Saccharomycetales</taxon>
        <taxon>Saccharomycetaceae</taxon>
        <taxon>Naumovozyma</taxon>
    </lineage>
</organism>
<dbReference type="CDD" id="cd10567">
    <property type="entry name" value="SWIB-MDM2_like"/>
    <property type="match status" value="1"/>
</dbReference>
<dbReference type="STRING" id="1071378.G0WHL8"/>
<dbReference type="PROSITE" id="PS51998">
    <property type="entry name" value="DEK_C"/>
    <property type="match status" value="1"/>
</dbReference>
<proteinExistence type="predicted"/>
<dbReference type="EMBL" id="HE580277">
    <property type="protein sequence ID" value="CCD27279.1"/>
    <property type="molecule type" value="Genomic_DNA"/>
</dbReference>
<reference evidence="4 5" key="1">
    <citation type="journal article" date="2011" name="Proc. Natl. Acad. Sci. U.S.A.">
        <title>Evolutionary erosion of yeast sex chromosomes by mating-type switching accidents.</title>
        <authorList>
            <person name="Gordon J.L."/>
            <person name="Armisen D."/>
            <person name="Proux-Wera E."/>
            <person name="Oheigeartaigh S.S."/>
            <person name="Byrne K.P."/>
            <person name="Wolfe K.H."/>
        </authorList>
    </citation>
    <scope>NUCLEOTIDE SEQUENCE [LARGE SCALE GENOMIC DNA]</scope>
    <source>
        <strain evidence="5">ATCC 10597 / BCRC 20456 / CBS 421 / NBRC 0211 / NRRL Y-12639</strain>
    </source>
</reference>
<dbReference type="Pfam" id="PF08766">
    <property type="entry name" value="DEK_C"/>
    <property type="match status" value="1"/>
</dbReference>
<dbReference type="InterPro" id="IPR014876">
    <property type="entry name" value="DEK_C"/>
</dbReference>
<evidence type="ECO:0000313" key="5">
    <source>
        <dbReference type="Proteomes" id="UP000000689"/>
    </source>
</evidence>
<sequence length="266" mass="30272">MKMSDLEKYIPMIDAILSASNPDEVSPKKIRRAIQELFAVDLDPRRKAFNELIINRFNYMQDHPKDEAKTLSIVSSSSAITAPSSTVDNGSVDDDTRSSKDKKNKKKKEKSKIPKVKKSVEQIDKDHELAMKLQEEGDSDRLRKRSRSMTQSKESSPVKIKKKSIKKKSGENGKARGLSAHKVILSGPLSELLGGEKELARTQVVKQVWNYIKENKLQNPNDRREILCDSNMEPIFGKKMTMFSMNKILSNHLFNPEELVNEGREE</sequence>
<protein>
    <submittedName>
        <fullName evidence="4">Uncharacterized protein</fullName>
    </submittedName>
</protein>
<gene>
    <name evidence="4" type="primary">NDAI0K00880</name>
    <name evidence="4" type="ordered locus">NDAI_0K00880</name>
</gene>
<name>G0WHL8_NAUDC</name>
<feature type="compositionally biased region" description="Basic and acidic residues" evidence="1">
    <location>
        <begin position="118"/>
        <end position="141"/>
    </location>
</feature>
<dbReference type="InterPro" id="IPR036885">
    <property type="entry name" value="SWIB_MDM2_dom_sf"/>
</dbReference>
<dbReference type="Pfam" id="PF02201">
    <property type="entry name" value="SWIB"/>
    <property type="match status" value="1"/>
</dbReference>
<keyword evidence="5" id="KW-1185">Reference proteome</keyword>
<dbReference type="GeneID" id="11497567"/>
<dbReference type="HOGENOM" id="CLU_046065_1_0_1"/>
<feature type="compositionally biased region" description="Basic residues" evidence="1">
    <location>
        <begin position="102"/>
        <end position="117"/>
    </location>
</feature>
<evidence type="ECO:0000256" key="1">
    <source>
        <dbReference type="SAM" id="MobiDB-lite"/>
    </source>
</evidence>
<dbReference type="Proteomes" id="UP000000689">
    <property type="component" value="Chromosome 11"/>
</dbReference>
<feature type="domain" description="DEK-C" evidence="3">
    <location>
        <begin position="3"/>
        <end position="58"/>
    </location>
</feature>
<dbReference type="PROSITE" id="PS51925">
    <property type="entry name" value="SWIB_MDM2"/>
    <property type="match status" value="1"/>
</dbReference>
<dbReference type="SUPFAM" id="SSF109715">
    <property type="entry name" value="DEK C-terminal domain"/>
    <property type="match status" value="1"/>
</dbReference>
<evidence type="ECO:0000259" key="3">
    <source>
        <dbReference type="PROSITE" id="PS51998"/>
    </source>
</evidence>